<gene>
    <name evidence="1" type="primary">ORF23464</name>
</gene>
<proteinExistence type="predicted"/>
<evidence type="ECO:0000313" key="1">
    <source>
        <dbReference type="EMBL" id="CEK54710.1"/>
    </source>
</evidence>
<sequence length="80" mass="9622">DYVLNVYRKDLHETQKYFKIVRSILAEKDVKEQLNKMLDSCELESEKRDSIKNVIDDILRDLLKHNIPFISPLTYPEKER</sequence>
<protein>
    <submittedName>
        <fullName evidence="1">Uncharacterized protein</fullName>
    </submittedName>
</protein>
<dbReference type="EMBL" id="HACG01007845">
    <property type="protein sequence ID" value="CEK54710.1"/>
    <property type="molecule type" value="Transcribed_RNA"/>
</dbReference>
<reference evidence="1" key="1">
    <citation type="submission" date="2014-12" db="EMBL/GenBank/DDBJ databases">
        <title>Insight into the proteome of Arion vulgaris.</title>
        <authorList>
            <person name="Aradska J."/>
            <person name="Bulat T."/>
            <person name="Smidak R."/>
            <person name="Sarate P."/>
            <person name="Gangsoo J."/>
            <person name="Sialana F."/>
            <person name="Bilban M."/>
            <person name="Lubec G."/>
        </authorList>
    </citation>
    <scope>NUCLEOTIDE SEQUENCE</scope>
    <source>
        <tissue evidence="1">Skin</tissue>
    </source>
</reference>
<accession>A0A0B6YGQ7</accession>
<feature type="non-terminal residue" evidence="1">
    <location>
        <position position="80"/>
    </location>
</feature>
<organism evidence="1">
    <name type="scientific">Arion vulgaris</name>
    <dbReference type="NCBI Taxonomy" id="1028688"/>
    <lineage>
        <taxon>Eukaryota</taxon>
        <taxon>Metazoa</taxon>
        <taxon>Spiralia</taxon>
        <taxon>Lophotrochozoa</taxon>
        <taxon>Mollusca</taxon>
        <taxon>Gastropoda</taxon>
        <taxon>Heterobranchia</taxon>
        <taxon>Euthyneura</taxon>
        <taxon>Panpulmonata</taxon>
        <taxon>Eupulmonata</taxon>
        <taxon>Stylommatophora</taxon>
        <taxon>Helicina</taxon>
        <taxon>Arionoidea</taxon>
        <taxon>Arionidae</taxon>
        <taxon>Arion</taxon>
    </lineage>
</organism>
<dbReference type="AlphaFoldDB" id="A0A0B6YGQ7"/>
<name>A0A0B6YGQ7_9EUPU</name>
<feature type="non-terminal residue" evidence="1">
    <location>
        <position position="1"/>
    </location>
</feature>